<reference evidence="2 3" key="1">
    <citation type="submission" date="2017-03" db="EMBL/GenBank/DDBJ databases">
        <authorList>
            <person name="Afonso C.L."/>
            <person name="Miller P.J."/>
            <person name="Scott M.A."/>
            <person name="Spackman E."/>
            <person name="Goraichik I."/>
            <person name="Dimitrov K.M."/>
            <person name="Suarez D.L."/>
            <person name="Swayne D.E."/>
        </authorList>
    </citation>
    <scope>NUCLEOTIDE SEQUENCE [LARGE SCALE GENOMIC DNA]</scope>
    <source>
        <strain evidence="2 3">CECT 7971</strain>
    </source>
</reference>
<dbReference type="CDD" id="cd04301">
    <property type="entry name" value="NAT_SF"/>
    <property type="match status" value="1"/>
</dbReference>
<keyword evidence="2" id="KW-0012">Acyltransferase</keyword>
<dbReference type="Gene3D" id="3.40.630.30">
    <property type="match status" value="1"/>
</dbReference>
<evidence type="ECO:0000259" key="1">
    <source>
        <dbReference type="PROSITE" id="PS51186"/>
    </source>
</evidence>
<dbReference type="InterPro" id="IPR052564">
    <property type="entry name" value="N-acetyltrans/Recomb-assoc"/>
</dbReference>
<dbReference type="PANTHER" id="PTHR43451:SF1">
    <property type="entry name" value="ACETYLTRANSFERASE"/>
    <property type="match status" value="1"/>
</dbReference>
<dbReference type="Pfam" id="PF13673">
    <property type="entry name" value="Acetyltransf_10"/>
    <property type="match status" value="1"/>
</dbReference>
<dbReference type="AlphaFoldDB" id="A0A1Y5SPK8"/>
<dbReference type="EMBL" id="FWFW01000006">
    <property type="protein sequence ID" value="SLN45380.1"/>
    <property type="molecule type" value="Genomic_DNA"/>
</dbReference>
<accession>A0A1Y5SPK8</accession>
<gene>
    <name evidence="2" type="ORF">PAM7971_02188</name>
</gene>
<keyword evidence="3" id="KW-1185">Reference proteome</keyword>
<dbReference type="SUPFAM" id="SSF55729">
    <property type="entry name" value="Acyl-CoA N-acyltransferases (Nat)"/>
    <property type="match status" value="1"/>
</dbReference>
<sequence length="159" mass="18097">MYIAPMRLNPLTHRDADACYDVFYRAVHGGTQAFYATEQQEAWAPKRAKAPDDWADKLTQGIAISARRWGKIVGFMTMGHDGHIDFAYVLPNEMGKGTALKLYTHCETEARKLGLEVIDTQASHLAKRFFEKHGWHVTARQMVIRNGVGIENFRMEKSL</sequence>
<keyword evidence="2" id="KW-0808">Transferase</keyword>
<proteinExistence type="predicted"/>
<dbReference type="GO" id="GO:0016747">
    <property type="term" value="F:acyltransferase activity, transferring groups other than amino-acyl groups"/>
    <property type="evidence" value="ECO:0007669"/>
    <property type="project" value="InterPro"/>
</dbReference>
<protein>
    <submittedName>
        <fullName evidence="2">Putative acyltransferase</fullName>
    </submittedName>
</protein>
<dbReference type="PANTHER" id="PTHR43451">
    <property type="entry name" value="ACETYLTRANSFERASE (GNAT) FAMILY PROTEIN"/>
    <property type="match status" value="1"/>
</dbReference>
<dbReference type="InterPro" id="IPR016181">
    <property type="entry name" value="Acyl_CoA_acyltransferase"/>
</dbReference>
<evidence type="ECO:0000313" key="3">
    <source>
        <dbReference type="Proteomes" id="UP000193307"/>
    </source>
</evidence>
<dbReference type="PROSITE" id="PS51186">
    <property type="entry name" value="GNAT"/>
    <property type="match status" value="1"/>
</dbReference>
<organism evidence="2 3">
    <name type="scientific">Pacificibacter marinus</name>
    <dbReference type="NCBI Taxonomy" id="658057"/>
    <lineage>
        <taxon>Bacteria</taxon>
        <taxon>Pseudomonadati</taxon>
        <taxon>Pseudomonadota</taxon>
        <taxon>Alphaproteobacteria</taxon>
        <taxon>Rhodobacterales</taxon>
        <taxon>Roseobacteraceae</taxon>
        <taxon>Pacificibacter</taxon>
    </lineage>
</organism>
<dbReference type="STRING" id="658057.SAMN04488032_105137"/>
<name>A0A1Y5SPK8_9RHOB</name>
<feature type="domain" description="N-acetyltransferase" evidence="1">
    <location>
        <begin position="6"/>
        <end position="159"/>
    </location>
</feature>
<dbReference type="Proteomes" id="UP000193307">
    <property type="component" value="Unassembled WGS sequence"/>
</dbReference>
<evidence type="ECO:0000313" key="2">
    <source>
        <dbReference type="EMBL" id="SLN45380.1"/>
    </source>
</evidence>
<dbReference type="InterPro" id="IPR000182">
    <property type="entry name" value="GNAT_dom"/>
</dbReference>